<evidence type="ECO:0000313" key="1">
    <source>
        <dbReference type="EMBL" id="VEI71693.1"/>
    </source>
</evidence>
<name>A0A448SVR3_SERFO</name>
<dbReference type="InterPro" id="IPR038765">
    <property type="entry name" value="Papain-like_cys_pep_sf"/>
</dbReference>
<sequence>MIFTKRLWAILFLTIGLMTVLVSQARELPAVQDGDIIFHTSRSAQSLAIQQATGSRYSHMGIIVLRDGKPYVFEAVSTVKYTPLAAWIDRGEQKHFVVKRLKNAKQMMTPSSQLKIRQQAKSFAGKPYDMQFSWSDEKLYCSELVWKIYDRALGIQIGKLQKVREFNFGAPAVQQKLKERYGTRIPWDESVISPKAMFESPQLVTVIAN</sequence>
<organism evidence="1 2">
    <name type="scientific">Serratia fonticola</name>
    <dbReference type="NCBI Taxonomy" id="47917"/>
    <lineage>
        <taxon>Bacteria</taxon>
        <taxon>Pseudomonadati</taxon>
        <taxon>Pseudomonadota</taxon>
        <taxon>Gammaproteobacteria</taxon>
        <taxon>Enterobacterales</taxon>
        <taxon>Yersiniaceae</taxon>
        <taxon>Serratia</taxon>
    </lineage>
</organism>
<dbReference type="Pfam" id="PF05708">
    <property type="entry name" value="Peptidase_C92"/>
    <property type="match status" value="1"/>
</dbReference>
<dbReference type="AlphaFoldDB" id="A0A448SVR3"/>
<reference evidence="1 2" key="1">
    <citation type="submission" date="2018-12" db="EMBL/GenBank/DDBJ databases">
        <authorList>
            <consortium name="Pathogen Informatics"/>
        </authorList>
    </citation>
    <scope>NUCLEOTIDE SEQUENCE [LARGE SCALE GENOMIC DNA]</scope>
    <source>
        <strain evidence="1 2">NCTC13193</strain>
    </source>
</reference>
<dbReference type="Proteomes" id="UP000270487">
    <property type="component" value="Chromosome"/>
</dbReference>
<evidence type="ECO:0000313" key="2">
    <source>
        <dbReference type="Proteomes" id="UP000270487"/>
    </source>
</evidence>
<dbReference type="InterPro" id="IPR024453">
    <property type="entry name" value="Peptidase_C92"/>
</dbReference>
<proteinExistence type="predicted"/>
<dbReference type="EMBL" id="LR134492">
    <property type="protein sequence ID" value="VEI71693.1"/>
    <property type="molecule type" value="Genomic_DNA"/>
</dbReference>
<protein>
    <submittedName>
        <fullName evidence="1">Uncharacterized distant relative of cell wall-associated hydrolases</fullName>
    </submittedName>
</protein>
<dbReference type="NCBIfam" id="NF007458">
    <property type="entry name" value="PRK10030.1"/>
    <property type="match status" value="1"/>
</dbReference>
<dbReference type="Gene3D" id="3.90.1720.10">
    <property type="entry name" value="endopeptidase domain like (from Nostoc punctiforme)"/>
    <property type="match status" value="1"/>
</dbReference>
<dbReference type="SUPFAM" id="SSF54001">
    <property type="entry name" value="Cysteine proteinases"/>
    <property type="match status" value="1"/>
</dbReference>
<dbReference type="GO" id="GO:0016787">
    <property type="term" value="F:hydrolase activity"/>
    <property type="evidence" value="ECO:0007669"/>
    <property type="project" value="UniProtKB-KW"/>
</dbReference>
<keyword evidence="1" id="KW-0378">Hydrolase</keyword>
<accession>A0A448SVR3</accession>
<gene>
    <name evidence="1" type="ORF">NCTC13193_03427</name>
</gene>